<gene>
    <name evidence="3" type="ORF">WY13_00074</name>
</gene>
<accession>A0A162J9V9</accession>
<feature type="region of interest" description="Disordered" evidence="1">
    <location>
        <begin position="30"/>
        <end position="69"/>
    </location>
</feature>
<feature type="compositionally biased region" description="Low complexity" evidence="1">
    <location>
        <begin position="30"/>
        <end position="42"/>
    </location>
</feature>
<proteinExistence type="predicted"/>
<evidence type="ECO:0000313" key="4">
    <source>
        <dbReference type="Proteomes" id="UP000077407"/>
    </source>
</evidence>
<dbReference type="PROSITE" id="PS51257">
    <property type="entry name" value="PROKAR_LIPOPROTEIN"/>
    <property type="match status" value="1"/>
</dbReference>
<comment type="caution">
    <text evidence="3">The sequence shown here is derived from an EMBL/GenBank/DDBJ whole genome shotgun (WGS) entry which is preliminary data.</text>
</comment>
<dbReference type="Gene3D" id="2.40.128.660">
    <property type="entry name" value="Uncharacterised protein PF15525, DUF4652"/>
    <property type="match status" value="1"/>
</dbReference>
<dbReference type="AlphaFoldDB" id="A0A162J9V9"/>
<dbReference type="Pfam" id="PF15525">
    <property type="entry name" value="DUF4652"/>
    <property type="match status" value="1"/>
</dbReference>
<dbReference type="OrthoDB" id="2882585at2"/>
<dbReference type="PATRIC" id="fig|1538.10.peg.554"/>
<dbReference type="CDD" id="cd14437">
    <property type="entry name" value="nt01cx_1156_like"/>
    <property type="match status" value="1"/>
</dbReference>
<reference evidence="3 4" key="1">
    <citation type="journal article" date="2015" name="Biotechnol. Bioeng.">
        <title>Genome sequence and phenotypic characterization of Caulobacter segnis.</title>
        <authorList>
            <person name="Patel S."/>
            <person name="Fletcher B."/>
            <person name="Scott D.C."/>
            <person name="Ely B."/>
        </authorList>
    </citation>
    <scope>NUCLEOTIDE SEQUENCE [LARGE SCALE GENOMIC DNA]</scope>
    <source>
        <strain evidence="3 4">ERI-2</strain>
    </source>
</reference>
<dbReference type="EMBL" id="LITT01000001">
    <property type="protein sequence ID" value="OAA92365.1"/>
    <property type="molecule type" value="Genomic_DNA"/>
</dbReference>
<feature type="chain" id="PRO_5039135226" description="Lipoprotein" evidence="2">
    <location>
        <begin position="24"/>
        <end position="252"/>
    </location>
</feature>
<protein>
    <recommendedName>
        <fullName evidence="5">Lipoprotein</fullName>
    </recommendedName>
</protein>
<feature type="compositionally biased region" description="Basic and acidic residues" evidence="1">
    <location>
        <begin position="55"/>
        <end position="64"/>
    </location>
</feature>
<name>A0A162J9V9_9CLOT</name>
<organism evidence="3 4">
    <name type="scientific">Clostridium ljungdahlii</name>
    <dbReference type="NCBI Taxonomy" id="1538"/>
    <lineage>
        <taxon>Bacteria</taxon>
        <taxon>Bacillati</taxon>
        <taxon>Bacillota</taxon>
        <taxon>Clostridia</taxon>
        <taxon>Eubacteriales</taxon>
        <taxon>Clostridiaceae</taxon>
        <taxon>Clostridium</taxon>
    </lineage>
</organism>
<feature type="signal peptide" evidence="2">
    <location>
        <begin position="1"/>
        <end position="23"/>
    </location>
</feature>
<dbReference type="InterPro" id="IPR028102">
    <property type="entry name" value="DUF4652"/>
</dbReference>
<evidence type="ECO:0000256" key="1">
    <source>
        <dbReference type="SAM" id="MobiDB-lite"/>
    </source>
</evidence>
<sequence>MKNNRLNFIMCSLLVIFTLGLTACFNSKGNSTSTQSSGSINSKKIDSSKVSNNKETQKPKEETKTSSTAVKNSSEIKFIKQEMDNNSTVSFNTTWKSNKNGSYNACIEGKGSEALEEGTGKIIVKDPQKVYSFQIENNAKLSPKYLEWADDKNLLVVIGYSNGSISKGGDLYMLNVDTEDNEILIKMPSKKQQIMSAEKNGDIVNLKVNVYDDDVYNKCHVENWTINSFSTNLNNKMEVKNSNGKVVYTING</sequence>
<dbReference type="RefSeq" id="WP_063553739.1">
    <property type="nucleotide sequence ID" value="NZ_LITT01000001.1"/>
</dbReference>
<evidence type="ECO:0000256" key="2">
    <source>
        <dbReference type="SAM" id="SignalP"/>
    </source>
</evidence>
<evidence type="ECO:0000313" key="3">
    <source>
        <dbReference type="EMBL" id="OAA92365.1"/>
    </source>
</evidence>
<evidence type="ECO:0008006" key="5">
    <source>
        <dbReference type="Google" id="ProtNLM"/>
    </source>
</evidence>
<dbReference type="Proteomes" id="UP000077407">
    <property type="component" value="Unassembled WGS sequence"/>
</dbReference>
<keyword evidence="2" id="KW-0732">Signal</keyword>